<dbReference type="Proteomes" id="UP000624404">
    <property type="component" value="Unassembled WGS sequence"/>
</dbReference>
<protein>
    <submittedName>
        <fullName evidence="1">C2607a8d-04e6-4e1b-9319-29b6924052e5</fullName>
    </submittedName>
</protein>
<organism evidence="1 2">
    <name type="scientific">Sclerotinia trifoliorum</name>
    <dbReference type="NCBI Taxonomy" id="28548"/>
    <lineage>
        <taxon>Eukaryota</taxon>
        <taxon>Fungi</taxon>
        <taxon>Dikarya</taxon>
        <taxon>Ascomycota</taxon>
        <taxon>Pezizomycotina</taxon>
        <taxon>Leotiomycetes</taxon>
        <taxon>Helotiales</taxon>
        <taxon>Sclerotiniaceae</taxon>
        <taxon>Sclerotinia</taxon>
    </lineage>
</organism>
<dbReference type="EMBL" id="CAJHIA010000009">
    <property type="protein sequence ID" value="CAD6443254.1"/>
    <property type="molecule type" value="Genomic_DNA"/>
</dbReference>
<comment type="caution">
    <text evidence="1">The sequence shown here is derived from an EMBL/GenBank/DDBJ whole genome shotgun (WGS) entry which is preliminary data.</text>
</comment>
<evidence type="ECO:0000313" key="1">
    <source>
        <dbReference type="EMBL" id="CAD6443254.1"/>
    </source>
</evidence>
<proteinExistence type="predicted"/>
<reference evidence="1" key="1">
    <citation type="submission" date="2020-10" db="EMBL/GenBank/DDBJ databases">
        <authorList>
            <person name="Kusch S."/>
        </authorList>
    </citation>
    <scope>NUCLEOTIDE SEQUENCE</scope>
    <source>
        <strain evidence="1">SwB9</strain>
    </source>
</reference>
<dbReference type="OrthoDB" id="3467929at2759"/>
<name>A0A8H2VQS2_9HELO</name>
<gene>
    <name evidence="1" type="ORF">SCLTRI_LOCUS3046</name>
</gene>
<keyword evidence="2" id="KW-1185">Reference proteome</keyword>
<sequence>MSSLFDLNIASQENAWSSLWILYEGESWPVRFSVKCENALRERKSFFYDLGLHSTPNNPIFLENSYKDSSVLLMRCLQGEDMYTVLKSHVQKSFTDEEKDNWSRIVIHLCALCEKWGFPLIFNEAMFQFAILQDSPMVPPEHILLIYKLTVPGSSLRRLAVDIVMSEEEGGTGELRQQAFSKYKSLFSDQVELLDAMWAKFQFPLSSFFRCMDFRARRHWVNYNMKV</sequence>
<accession>A0A8H2VQS2</accession>
<evidence type="ECO:0000313" key="2">
    <source>
        <dbReference type="Proteomes" id="UP000624404"/>
    </source>
</evidence>
<dbReference type="AlphaFoldDB" id="A0A8H2VQS2"/>